<evidence type="ECO:0000313" key="5">
    <source>
        <dbReference type="EMBL" id="SBW10536.1"/>
    </source>
</evidence>
<proteinExistence type="predicted"/>
<feature type="domain" description="HTH gntR-type" evidence="4">
    <location>
        <begin position="2"/>
        <end position="70"/>
    </location>
</feature>
<dbReference type="PANTHER" id="PTHR30146:SF150">
    <property type="entry name" value="ARABINOSE METABOLISM TRANSCRIPTIONAL REPRESSOR"/>
    <property type="match status" value="1"/>
</dbReference>
<dbReference type="PANTHER" id="PTHR30146">
    <property type="entry name" value="LACI-RELATED TRANSCRIPTIONAL REPRESSOR"/>
    <property type="match status" value="1"/>
</dbReference>
<dbReference type="Pfam" id="PF13377">
    <property type="entry name" value="Peripla_BP_3"/>
    <property type="match status" value="1"/>
</dbReference>
<evidence type="ECO:0000256" key="2">
    <source>
        <dbReference type="ARBA" id="ARBA00023125"/>
    </source>
</evidence>
<reference evidence="5" key="1">
    <citation type="submission" date="2016-04" db="EMBL/GenBank/DDBJ databases">
        <authorList>
            <person name="Evans L.H."/>
            <person name="Alamgir A."/>
            <person name="Owens N."/>
            <person name="Weber N.D."/>
            <person name="Virtaneva K."/>
            <person name="Barbian K."/>
            <person name="Babar A."/>
            <person name="Rosenke K."/>
        </authorList>
    </citation>
    <scope>NUCLEOTIDE SEQUENCE</scope>
    <source>
        <strain evidence="5">86</strain>
    </source>
</reference>
<evidence type="ECO:0000256" key="3">
    <source>
        <dbReference type="ARBA" id="ARBA00023163"/>
    </source>
</evidence>
<keyword evidence="3" id="KW-0804">Transcription</keyword>
<dbReference type="InterPro" id="IPR000524">
    <property type="entry name" value="Tscrpt_reg_HTH_GntR"/>
</dbReference>
<dbReference type="EMBL" id="FLUN01000001">
    <property type="protein sequence ID" value="SBW10536.1"/>
    <property type="molecule type" value="Genomic_DNA"/>
</dbReference>
<sequence length="357" mass="39745">MASKYQELADLLRGRILSGEYVPLQQLPTEQALRDSYQVSRQTVRQALAVLAADGLIEKRQGSGSRVRDRSQPAARLQRTVAVITTYISDYIFPSILREAENTLSQENCNMLLYATQNQLVNERKVLQTLLSLPMLDGVLVEGTKTALPNPNLDLYQELLRRKIPLVFMNGNYQELTGVVSVLDDNYNGGYMLVKYLYGKGHTRIAGIFKSDDVQGHQRYAGYAAAMRDFGLSMEDANLYWYNTEAKASITSLTHGCPQEVLNALKGCTAVVCYNDEVAGALIGTLRQQCVKIPDELAVVSFDNSQYSDLAPMRITSLTHGEHNVGRIAAESLLKCLNHEPCQSQMAPWELVEKQSS</sequence>
<accession>A0A212KFN3</accession>
<dbReference type="GO" id="GO:0003700">
    <property type="term" value="F:DNA-binding transcription factor activity"/>
    <property type="evidence" value="ECO:0007669"/>
    <property type="project" value="InterPro"/>
</dbReference>
<dbReference type="SUPFAM" id="SSF46785">
    <property type="entry name" value="Winged helix' DNA-binding domain"/>
    <property type="match status" value="1"/>
</dbReference>
<evidence type="ECO:0000256" key="1">
    <source>
        <dbReference type="ARBA" id="ARBA00023015"/>
    </source>
</evidence>
<dbReference type="AlphaFoldDB" id="A0A212KFN3"/>
<dbReference type="Gene3D" id="3.40.50.2300">
    <property type="match status" value="2"/>
</dbReference>
<dbReference type="Pfam" id="PF00392">
    <property type="entry name" value="GntR"/>
    <property type="match status" value="1"/>
</dbReference>
<dbReference type="InterPro" id="IPR046335">
    <property type="entry name" value="LacI/GalR-like_sensor"/>
</dbReference>
<dbReference type="CDD" id="cd07377">
    <property type="entry name" value="WHTH_GntR"/>
    <property type="match status" value="1"/>
</dbReference>
<organism evidence="5">
    <name type="scientific">uncultured Eubacteriales bacterium</name>
    <dbReference type="NCBI Taxonomy" id="172733"/>
    <lineage>
        <taxon>Bacteria</taxon>
        <taxon>Bacillati</taxon>
        <taxon>Bacillota</taxon>
        <taxon>Clostridia</taxon>
        <taxon>Eubacteriales</taxon>
        <taxon>environmental samples</taxon>
    </lineage>
</organism>
<protein>
    <submittedName>
        <fullName evidence="5">Arabinose metabolism transcriptional repressor</fullName>
    </submittedName>
</protein>
<dbReference type="InterPro" id="IPR028082">
    <property type="entry name" value="Peripla_BP_I"/>
</dbReference>
<dbReference type="GO" id="GO:0000976">
    <property type="term" value="F:transcription cis-regulatory region binding"/>
    <property type="evidence" value="ECO:0007669"/>
    <property type="project" value="TreeGrafter"/>
</dbReference>
<keyword evidence="1" id="KW-0805">Transcription regulation</keyword>
<dbReference type="InterPro" id="IPR033532">
    <property type="entry name" value="AraR_ligand_bind_dom"/>
</dbReference>
<dbReference type="Gene3D" id="1.10.10.10">
    <property type="entry name" value="Winged helix-like DNA-binding domain superfamily/Winged helix DNA-binding domain"/>
    <property type="match status" value="1"/>
</dbReference>
<dbReference type="SUPFAM" id="SSF53822">
    <property type="entry name" value="Periplasmic binding protein-like I"/>
    <property type="match status" value="1"/>
</dbReference>
<dbReference type="PRINTS" id="PR00035">
    <property type="entry name" value="HTHGNTR"/>
</dbReference>
<gene>
    <name evidence="5" type="primary">araR</name>
    <name evidence="5" type="ORF">KL86CLO1_12960</name>
</gene>
<dbReference type="PROSITE" id="PS50949">
    <property type="entry name" value="HTH_GNTR"/>
    <property type="match status" value="1"/>
</dbReference>
<dbReference type="InterPro" id="IPR036388">
    <property type="entry name" value="WH-like_DNA-bd_sf"/>
</dbReference>
<dbReference type="CDD" id="cd01541">
    <property type="entry name" value="PBP1_AraR"/>
    <property type="match status" value="1"/>
</dbReference>
<keyword evidence="2" id="KW-0238">DNA-binding</keyword>
<name>A0A212KFN3_9FIRM</name>
<dbReference type="InterPro" id="IPR036390">
    <property type="entry name" value="WH_DNA-bd_sf"/>
</dbReference>
<dbReference type="SMART" id="SM00345">
    <property type="entry name" value="HTH_GNTR"/>
    <property type="match status" value="1"/>
</dbReference>
<evidence type="ECO:0000259" key="4">
    <source>
        <dbReference type="PROSITE" id="PS50949"/>
    </source>
</evidence>